<evidence type="ECO:0000256" key="3">
    <source>
        <dbReference type="ARBA" id="ARBA00022448"/>
    </source>
</evidence>
<feature type="transmembrane region" description="Helical" evidence="9">
    <location>
        <begin position="42"/>
        <end position="60"/>
    </location>
</feature>
<feature type="transmembrane region" description="Helical" evidence="9">
    <location>
        <begin position="125"/>
        <end position="142"/>
    </location>
</feature>
<comment type="catalytic activity">
    <reaction evidence="9">
        <text>putrescine(in) + L-ornithine(out) = putrescine(out) + L-ornithine(in)</text>
        <dbReference type="Rhea" id="RHEA:28827"/>
        <dbReference type="ChEBI" id="CHEBI:46911"/>
        <dbReference type="ChEBI" id="CHEBI:326268"/>
    </reaction>
</comment>
<feature type="transmembrane region" description="Helical" evidence="9">
    <location>
        <begin position="154"/>
        <end position="173"/>
    </location>
</feature>
<feature type="transmembrane region" description="Helical" evidence="9">
    <location>
        <begin position="91"/>
        <end position="113"/>
    </location>
</feature>
<dbReference type="NCBIfam" id="TIGR04299">
    <property type="entry name" value="antiport_PotE"/>
    <property type="match status" value="1"/>
</dbReference>
<comment type="similarity">
    <text evidence="2 9">Belongs to the amino acid-polyamine-organocation (APC) superfamily. Basic amino acid/polyamine antiporter (APA) (TC 2.A.3.2) family.</text>
</comment>
<evidence type="ECO:0000256" key="1">
    <source>
        <dbReference type="ARBA" id="ARBA00004651"/>
    </source>
</evidence>
<keyword evidence="9" id="KW-0769">Symport</keyword>
<dbReference type="GO" id="GO:0005886">
    <property type="term" value="C:plasma membrane"/>
    <property type="evidence" value="ECO:0007669"/>
    <property type="project" value="UniProtKB-SubCell"/>
</dbReference>
<evidence type="ECO:0000256" key="7">
    <source>
        <dbReference type="ARBA" id="ARBA00022989"/>
    </source>
</evidence>
<dbReference type="InterPro" id="IPR050367">
    <property type="entry name" value="APC_superfamily"/>
</dbReference>
<evidence type="ECO:0000256" key="9">
    <source>
        <dbReference type="HAMAP-Rule" id="MF_02073"/>
    </source>
</evidence>
<name>A0A378Q195_9GAMM</name>
<dbReference type="RefSeq" id="WP_067059616.1">
    <property type="nucleotide sequence ID" value="NZ_CP171132.1"/>
</dbReference>
<keyword evidence="6 9" id="KW-0029">Amino-acid transport</keyword>
<keyword evidence="7 9" id="KW-1133">Transmembrane helix</keyword>
<keyword evidence="5 9" id="KW-0812">Transmembrane</keyword>
<dbReference type="Pfam" id="PF13520">
    <property type="entry name" value="AA_permease_2"/>
    <property type="match status" value="1"/>
</dbReference>
<protein>
    <recommendedName>
        <fullName evidence="9">Putrescine transporter PotE</fullName>
    </recommendedName>
    <alternativeName>
        <fullName evidence="9">Putrescine-proton symporter / putrescine-ornithine antiporter</fullName>
    </alternativeName>
</protein>
<evidence type="ECO:0000313" key="11">
    <source>
        <dbReference type="Proteomes" id="UP000255193"/>
    </source>
</evidence>
<dbReference type="Gene3D" id="1.20.1740.10">
    <property type="entry name" value="Amino acid/polyamine transporter I"/>
    <property type="match status" value="1"/>
</dbReference>
<reference evidence="10 11" key="1">
    <citation type="submission" date="2018-06" db="EMBL/GenBank/DDBJ databases">
        <authorList>
            <consortium name="Pathogen Informatics"/>
            <person name="Doyle S."/>
        </authorList>
    </citation>
    <scope>NUCLEOTIDE SEQUENCE [LARGE SCALE GENOMIC DNA]</scope>
    <source>
        <strain evidence="10 11">NCTC11091</strain>
    </source>
</reference>
<dbReference type="AlphaFoldDB" id="A0A378Q195"/>
<evidence type="ECO:0000256" key="2">
    <source>
        <dbReference type="ARBA" id="ARBA00008220"/>
    </source>
</evidence>
<sequence>MSEKQPQKMNLFQLTILTMVNMMGSGIIMLPSKLAEVGTISILSWLITAGGSLALAYAFAQCGRYSRNQKGGMGAYAEYSFGKSGSFMTNYTYALSLVIANVAIAITAVGYFATLMNWTLAPVQVAMWTIAFLWLTTIPNFWGAKITGRMSSITVWGVIIPVLGLSIIGWHWFSGQTYSQAWNPHNMPLSEALPASISITLWAFLGLESASANADAVENPEENIPKAVLGGTLLTAIVYIISTNVIAGIIPNAELAASTAPFGLAFEHMFGHAAGQLVSALAVIACLGSLLGWQFTSAMVFKSGADEQYFLPVFGKLNKHNAPVLGMLIVASIQTLLSLMTISPDLSKQFDKLVNLAVVTNLVPYVMSMSAVLILLKSAHVEHKKAVFVAAIAFIGTVYSFYALYSAGEEAMLWGALVTFLGWVLYGKVVSTKFDLKPHPIDEDIHDYSLL</sequence>
<dbReference type="NCBIfam" id="TIGR00905">
    <property type="entry name" value="2A0302"/>
    <property type="match status" value="1"/>
</dbReference>
<gene>
    <name evidence="9 10" type="primary">potE</name>
    <name evidence="10" type="ORF">NCTC11091_00392</name>
</gene>
<dbReference type="GO" id="GO:0015496">
    <property type="term" value="F:putrescine:ornithine antiporter activity"/>
    <property type="evidence" value="ECO:0007669"/>
    <property type="project" value="InterPro"/>
</dbReference>
<comment type="function">
    <text evidence="9">Catalyzes both the uptake and excretion of putrescine. The uptake of putrescine is dependent on the membrane potential and the excretion involves putrescine-ornithine antiporter activity.</text>
</comment>
<dbReference type="InterPro" id="IPR027566">
    <property type="entry name" value="Symport/antiport_PotE"/>
</dbReference>
<feature type="transmembrane region" description="Helical" evidence="9">
    <location>
        <begin position="12"/>
        <end position="30"/>
    </location>
</feature>
<keyword evidence="4 9" id="KW-1003">Cell membrane</keyword>
<evidence type="ECO:0000256" key="5">
    <source>
        <dbReference type="ARBA" id="ARBA00022692"/>
    </source>
</evidence>
<dbReference type="PANTHER" id="PTHR42770:SF6">
    <property type="entry name" value="PUTRESCINE TRANSPORTER POTE"/>
    <property type="match status" value="1"/>
</dbReference>
<comment type="subcellular location">
    <subcellularLocation>
        <location evidence="9">Cell inner membrane</location>
        <topology evidence="9">Multi-pass membrane protein</topology>
    </subcellularLocation>
    <subcellularLocation>
        <location evidence="1">Cell membrane</location>
        <topology evidence="1">Multi-pass membrane protein</topology>
    </subcellularLocation>
</comment>
<feature type="transmembrane region" description="Helical" evidence="9">
    <location>
        <begin position="411"/>
        <end position="429"/>
    </location>
</feature>
<proteinExistence type="inferred from homology"/>
<dbReference type="PANTHER" id="PTHR42770">
    <property type="entry name" value="AMINO ACID TRANSPORTER-RELATED"/>
    <property type="match status" value="1"/>
</dbReference>
<dbReference type="Proteomes" id="UP000255193">
    <property type="component" value="Unassembled WGS sequence"/>
</dbReference>
<keyword evidence="9" id="KW-0050">Antiport</keyword>
<accession>A0A378Q195</accession>
<keyword evidence="8 9" id="KW-0472">Membrane</keyword>
<dbReference type="PIRSF" id="PIRSF006060">
    <property type="entry name" value="AA_transporter"/>
    <property type="match status" value="1"/>
</dbReference>
<organism evidence="10 11">
    <name type="scientific">Faucicola atlantae</name>
    <dbReference type="NCBI Taxonomy" id="34059"/>
    <lineage>
        <taxon>Bacteria</taxon>
        <taxon>Pseudomonadati</taxon>
        <taxon>Pseudomonadota</taxon>
        <taxon>Gammaproteobacteria</taxon>
        <taxon>Moraxellales</taxon>
        <taxon>Moraxellaceae</taxon>
        <taxon>Faucicola</taxon>
    </lineage>
</organism>
<feature type="transmembrane region" description="Helical" evidence="9">
    <location>
        <begin position="227"/>
        <end position="250"/>
    </location>
</feature>
<feature type="transmembrane region" description="Helical" evidence="9">
    <location>
        <begin position="270"/>
        <end position="293"/>
    </location>
</feature>
<keyword evidence="3 9" id="KW-0813">Transport</keyword>
<feature type="transmembrane region" description="Helical" evidence="9">
    <location>
        <begin position="354"/>
        <end position="375"/>
    </location>
</feature>
<keyword evidence="9" id="KW-0997">Cell inner membrane</keyword>
<dbReference type="InterPro" id="IPR002293">
    <property type="entry name" value="AA/rel_permease1"/>
</dbReference>
<evidence type="ECO:0000256" key="6">
    <source>
        <dbReference type="ARBA" id="ARBA00022970"/>
    </source>
</evidence>
<dbReference type="GO" id="GO:0015293">
    <property type="term" value="F:symporter activity"/>
    <property type="evidence" value="ECO:0007669"/>
    <property type="project" value="UniProtKB-KW"/>
</dbReference>
<evidence type="ECO:0000313" key="10">
    <source>
        <dbReference type="EMBL" id="STY94623.1"/>
    </source>
</evidence>
<dbReference type="EMBL" id="UGQA01000001">
    <property type="protein sequence ID" value="STY94623.1"/>
    <property type="molecule type" value="Genomic_DNA"/>
</dbReference>
<feature type="transmembrane region" description="Helical" evidence="9">
    <location>
        <begin position="193"/>
        <end position="215"/>
    </location>
</feature>
<evidence type="ECO:0000256" key="4">
    <source>
        <dbReference type="ARBA" id="ARBA00022475"/>
    </source>
</evidence>
<feature type="transmembrane region" description="Helical" evidence="9">
    <location>
        <begin position="324"/>
        <end position="342"/>
    </location>
</feature>
<dbReference type="NCBIfam" id="NF007938">
    <property type="entry name" value="PRK10655.1"/>
    <property type="match status" value="1"/>
</dbReference>
<evidence type="ECO:0000256" key="8">
    <source>
        <dbReference type="ARBA" id="ARBA00023136"/>
    </source>
</evidence>
<dbReference type="InterPro" id="IPR004754">
    <property type="entry name" value="Amino_acid_antiprt"/>
</dbReference>
<feature type="transmembrane region" description="Helical" evidence="9">
    <location>
        <begin position="387"/>
        <end position="405"/>
    </location>
</feature>
<comment type="catalytic activity">
    <reaction evidence="9">
        <text>putrescine(in) + H(+)(in) = putrescine(out) + H(+)(out)</text>
        <dbReference type="Rhea" id="RHEA:28891"/>
        <dbReference type="ChEBI" id="CHEBI:15378"/>
        <dbReference type="ChEBI" id="CHEBI:326268"/>
    </reaction>
</comment>
<dbReference type="HAMAP" id="MF_02073">
    <property type="entry name" value="Putrescine_transp"/>
    <property type="match status" value="1"/>
</dbReference>